<dbReference type="Gene3D" id="1.10.510.10">
    <property type="entry name" value="Transferase(Phosphotransferase) domain 1"/>
    <property type="match status" value="1"/>
</dbReference>
<keyword evidence="2" id="KW-0808">Transferase</keyword>
<sequence>MGRCPAVVPHVPGSQLNAFPRKASWPSTVLVSGMLLENTLVERRSLLRLVEENFQNFFPSGRELPELEFFPLGEDSWSYRCGPLWISIRRDLDGHFPGAYEVPLLLRESGKEFVLAPLAGHDGRVVHRIADFPVVTFPYIERATASSAPPTPGQLDLLICQLHEVHTFEPPASRPVELPTEDFRFPFDNDLDKALQAALNGAAAQCGPYGGLLADLVARRWGHLTALREEAARVADRCTARWRGERPALTHGDPSLTNVLFGQGVDIIDWGGAMWAPPERDWAALTRVFGTAPQGRPAFLRFYELRWTLAEVAEYATRFTGPHTGDADDDAMWGRLARYLPQA</sequence>
<dbReference type="AlphaFoldDB" id="D3Y163"/>
<evidence type="ECO:0000313" key="2">
    <source>
        <dbReference type="EMBL" id="ADC52827.1"/>
    </source>
</evidence>
<dbReference type="Gene3D" id="1.20.58.840">
    <property type="match status" value="1"/>
</dbReference>
<feature type="domain" description="Aminoglycoside phosphotransferase" evidence="1">
    <location>
        <begin position="123"/>
        <end position="315"/>
    </location>
</feature>
<reference evidence="2" key="1">
    <citation type="journal article" date="2010" name="Environ. Microbiol.">
        <title>Coevolution of antibiotic production and counter-resistance in soil bacteria.</title>
        <authorList>
            <person name="Laskaris P."/>
            <person name="Tolba S."/>
            <person name="Calvo-Bado L."/>
            <person name="Wellington L."/>
        </authorList>
    </citation>
    <scope>NUCLEOTIDE SEQUENCE</scope>
    <source>
        <strain evidence="2">CR50</strain>
    </source>
</reference>
<organism evidence="2">
    <name type="scientific">Streptomyces platensis</name>
    <dbReference type="NCBI Taxonomy" id="58346"/>
    <lineage>
        <taxon>Bacteria</taxon>
        <taxon>Bacillati</taxon>
        <taxon>Actinomycetota</taxon>
        <taxon>Actinomycetes</taxon>
        <taxon>Kitasatosporales</taxon>
        <taxon>Streptomycetaceae</taxon>
        <taxon>Streptomyces</taxon>
    </lineage>
</organism>
<protein>
    <submittedName>
        <fullName evidence="2">Putative N-amidionostreptamine 6-phosphotransferase</fullName>
    </submittedName>
</protein>
<evidence type="ECO:0000259" key="1">
    <source>
        <dbReference type="Pfam" id="PF01636"/>
    </source>
</evidence>
<accession>D3Y163</accession>
<dbReference type="GO" id="GO:0016740">
    <property type="term" value="F:transferase activity"/>
    <property type="evidence" value="ECO:0007669"/>
    <property type="project" value="UniProtKB-KW"/>
</dbReference>
<dbReference type="Pfam" id="PF01636">
    <property type="entry name" value="APH"/>
    <property type="match status" value="1"/>
</dbReference>
<dbReference type="InterPro" id="IPR002575">
    <property type="entry name" value="Aminoglycoside_PTrfase"/>
</dbReference>
<dbReference type="EMBL" id="GU384160">
    <property type="protein sequence ID" value="ADC52827.1"/>
    <property type="molecule type" value="Genomic_DNA"/>
</dbReference>
<dbReference type="InterPro" id="IPR011009">
    <property type="entry name" value="Kinase-like_dom_sf"/>
</dbReference>
<proteinExistence type="predicted"/>
<name>D3Y163_STRPT</name>
<dbReference type="Gene3D" id="3.30.200.20">
    <property type="entry name" value="Phosphorylase Kinase, domain 1"/>
    <property type="match status" value="1"/>
</dbReference>
<dbReference type="SUPFAM" id="SSF56112">
    <property type="entry name" value="Protein kinase-like (PK-like)"/>
    <property type="match status" value="1"/>
</dbReference>
<gene>
    <name evidence="2" type="primary">strN</name>
</gene>